<protein>
    <submittedName>
        <fullName evidence="1">Uncharacterized protein</fullName>
    </submittedName>
</protein>
<evidence type="ECO:0000313" key="1">
    <source>
        <dbReference type="EMBL" id="CAE0758359.1"/>
    </source>
</evidence>
<dbReference type="EMBL" id="HBIZ01017573">
    <property type="protein sequence ID" value="CAE0758359.1"/>
    <property type="molecule type" value="Transcribed_RNA"/>
</dbReference>
<organism evidence="1">
    <name type="scientific">Chrysotila carterae</name>
    <name type="common">Marine alga</name>
    <name type="synonym">Syracosphaera carterae</name>
    <dbReference type="NCBI Taxonomy" id="13221"/>
    <lineage>
        <taxon>Eukaryota</taxon>
        <taxon>Haptista</taxon>
        <taxon>Haptophyta</taxon>
        <taxon>Prymnesiophyceae</taxon>
        <taxon>Isochrysidales</taxon>
        <taxon>Isochrysidaceae</taxon>
        <taxon>Chrysotila</taxon>
    </lineage>
</organism>
<dbReference type="AlphaFoldDB" id="A0A7S4B914"/>
<dbReference type="Gene3D" id="3.40.800.20">
    <property type="entry name" value="Histone deacetylase domain"/>
    <property type="match status" value="1"/>
</dbReference>
<sequence length="118" mass="13048">MELPVDKSLMLGRRVRQVRPQLTFFQAGVDPHEADAFGKLKISSAGLKRRNRLVCVRQRRAIASELHFLVCGSLADAQRRWRSLVCALATSLTLAKLSHTSPGLPIFSVPSLKVQLSA</sequence>
<name>A0A7S4B914_CHRCT</name>
<dbReference type="InterPro" id="IPR023696">
    <property type="entry name" value="Ureohydrolase_dom_sf"/>
</dbReference>
<dbReference type="SUPFAM" id="SSF52768">
    <property type="entry name" value="Arginase/deacetylase"/>
    <property type="match status" value="1"/>
</dbReference>
<dbReference type="InterPro" id="IPR037138">
    <property type="entry name" value="His_deacetylse_dom_sf"/>
</dbReference>
<gene>
    <name evidence="1" type="ORF">PCAR00345_LOCUS10953</name>
</gene>
<reference evidence="1" key="1">
    <citation type="submission" date="2021-01" db="EMBL/GenBank/DDBJ databases">
        <authorList>
            <person name="Corre E."/>
            <person name="Pelletier E."/>
            <person name="Niang G."/>
            <person name="Scheremetjew M."/>
            <person name="Finn R."/>
            <person name="Kale V."/>
            <person name="Holt S."/>
            <person name="Cochrane G."/>
            <person name="Meng A."/>
            <person name="Brown T."/>
            <person name="Cohen L."/>
        </authorList>
    </citation>
    <scope>NUCLEOTIDE SEQUENCE</scope>
    <source>
        <strain evidence="1">CCMP645</strain>
    </source>
</reference>
<accession>A0A7S4B914</accession>
<proteinExistence type="predicted"/>